<sequence length="140" mass="15270">MAEITAAASNKRRRVAADGAACLPLLRCLSDLPIEPLSHVASFLAAPSQSIFAIALAGKDDHFIPNESSQKIITGSEWDTLDFGDIEKELAARLSDENIDAILRCVDAVNKLKMLRLTNLNITGVGWNLFVALELLRRLI</sequence>
<proteinExistence type="predicted"/>
<protein>
    <submittedName>
        <fullName evidence="1">Uncharacterized protein</fullName>
    </submittedName>
</protein>
<dbReference type="EMBL" id="JATAAI010000017">
    <property type="protein sequence ID" value="KAK1739871.1"/>
    <property type="molecule type" value="Genomic_DNA"/>
</dbReference>
<dbReference type="Proteomes" id="UP001224775">
    <property type="component" value="Unassembled WGS sequence"/>
</dbReference>
<name>A0AAD9DA63_9STRA</name>
<organism evidence="1 2">
    <name type="scientific">Skeletonema marinoi</name>
    <dbReference type="NCBI Taxonomy" id="267567"/>
    <lineage>
        <taxon>Eukaryota</taxon>
        <taxon>Sar</taxon>
        <taxon>Stramenopiles</taxon>
        <taxon>Ochrophyta</taxon>
        <taxon>Bacillariophyta</taxon>
        <taxon>Coscinodiscophyceae</taxon>
        <taxon>Thalassiosirophycidae</taxon>
        <taxon>Thalassiosirales</taxon>
        <taxon>Skeletonemataceae</taxon>
        <taxon>Skeletonema</taxon>
        <taxon>Skeletonema marinoi-dohrnii complex</taxon>
    </lineage>
</organism>
<accession>A0AAD9DA63</accession>
<dbReference type="AlphaFoldDB" id="A0AAD9DA63"/>
<comment type="caution">
    <text evidence="1">The sequence shown here is derived from an EMBL/GenBank/DDBJ whole genome shotgun (WGS) entry which is preliminary data.</text>
</comment>
<evidence type="ECO:0000313" key="2">
    <source>
        <dbReference type="Proteomes" id="UP001224775"/>
    </source>
</evidence>
<keyword evidence="2" id="KW-1185">Reference proteome</keyword>
<evidence type="ECO:0000313" key="1">
    <source>
        <dbReference type="EMBL" id="KAK1739871.1"/>
    </source>
</evidence>
<reference evidence="1" key="1">
    <citation type="submission" date="2023-06" db="EMBL/GenBank/DDBJ databases">
        <title>Survivors Of The Sea: Transcriptome response of Skeletonema marinoi to long-term dormancy.</title>
        <authorList>
            <person name="Pinder M.I.M."/>
            <person name="Kourtchenko O."/>
            <person name="Robertson E.K."/>
            <person name="Larsson T."/>
            <person name="Maumus F."/>
            <person name="Osuna-Cruz C.M."/>
            <person name="Vancaester E."/>
            <person name="Stenow R."/>
            <person name="Vandepoele K."/>
            <person name="Ploug H."/>
            <person name="Bruchert V."/>
            <person name="Godhe A."/>
            <person name="Topel M."/>
        </authorList>
    </citation>
    <scope>NUCLEOTIDE SEQUENCE</scope>
    <source>
        <strain evidence="1">R05AC</strain>
    </source>
</reference>
<gene>
    <name evidence="1" type="ORF">QTG54_009630</name>
</gene>